<evidence type="ECO:0000313" key="2">
    <source>
        <dbReference type="Proteomes" id="UP000184693"/>
    </source>
</evidence>
<name>A0A1N6JEN6_9BURK</name>
<dbReference type="EMBL" id="FSRM01000002">
    <property type="protein sequence ID" value="SIO42854.1"/>
    <property type="molecule type" value="Genomic_DNA"/>
</dbReference>
<gene>
    <name evidence="1" type="ORF">SAMN05444168_4317</name>
</gene>
<dbReference type="AlphaFoldDB" id="A0A1N6JEN6"/>
<proteinExistence type="predicted"/>
<organism evidence="1 2">
    <name type="scientific">Paraburkholderia phenazinium</name>
    <dbReference type="NCBI Taxonomy" id="60549"/>
    <lineage>
        <taxon>Bacteria</taxon>
        <taxon>Pseudomonadati</taxon>
        <taxon>Pseudomonadota</taxon>
        <taxon>Betaproteobacteria</taxon>
        <taxon>Burkholderiales</taxon>
        <taxon>Burkholderiaceae</taxon>
        <taxon>Paraburkholderia</taxon>
    </lineage>
</organism>
<reference evidence="1 2" key="1">
    <citation type="submission" date="2016-11" db="EMBL/GenBank/DDBJ databases">
        <authorList>
            <person name="Jaros S."/>
            <person name="Januszkiewicz K."/>
            <person name="Wedrychowicz H."/>
        </authorList>
    </citation>
    <scope>NUCLEOTIDE SEQUENCE [LARGE SCALE GENOMIC DNA]</scope>
    <source>
        <strain evidence="1 2">GAS86</strain>
    </source>
</reference>
<protein>
    <submittedName>
        <fullName evidence="1">Uncharacterized protein</fullName>
    </submittedName>
</protein>
<sequence length="216" mass="24004">MKKPSFHYCVRLDTFAFAANPERSTAASPSSAHTYRLLIFKELSLRSSAFFASVIKREANYAMRFRGRQPHPRKKFASTSKSTFMTSAALMKTTIAHVLRPTSQARSAFLPYLATTSCLPRGRPYIWRATQGTSSRAGIRHHGDLPPQGTHHLTIFNIYLTKERSSPSSSYIIVGRANFARLYGPASSGPIFSLFASIDKPAACITQVMLRPSRNA</sequence>
<dbReference type="Proteomes" id="UP000184693">
    <property type="component" value="Unassembled WGS sequence"/>
</dbReference>
<accession>A0A1N6JEN6</accession>
<evidence type="ECO:0000313" key="1">
    <source>
        <dbReference type="EMBL" id="SIO42854.1"/>
    </source>
</evidence>